<accession>A0A382PG17</accession>
<protein>
    <submittedName>
        <fullName evidence="1">Uncharacterized protein</fullName>
    </submittedName>
</protein>
<sequence length="52" mass="5520">MLSPSTVIKRSVSDWFAHSLCAASNPLTPCTRFAQGTLFNKSAQCSSQLGSS</sequence>
<dbReference type="AlphaFoldDB" id="A0A382PG17"/>
<dbReference type="EMBL" id="UINC01106716">
    <property type="protein sequence ID" value="SVC71565.1"/>
    <property type="molecule type" value="Genomic_DNA"/>
</dbReference>
<reference evidence="1" key="1">
    <citation type="submission" date="2018-05" db="EMBL/GenBank/DDBJ databases">
        <authorList>
            <person name="Lanie J.A."/>
            <person name="Ng W.-L."/>
            <person name="Kazmierczak K.M."/>
            <person name="Andrzejewski T.M."/>
            <person name="Davidsen T.M."/>
            <person name="Wayne K.J."/>
            <person name="Tettelin H."/>
            <person name="Glass J.I."/>
            <person name="Rusch D."/>
            <person name="Podicherti R."/>
            <person name="Tsui H.-C.T."/>
            <person name="Winkler M.E."/>
        </authorList>
    </citation>
    <scope>NUCLEOTIDE SEQUENCE</scope>
</reference>
<name>A0A382PG17_9ZZZZ</name>
<proteinExistence type="predicted"/>
<evidence type="ECO:0000313" key="1">
    <source>
        <dbReference type="EMBL" id="SVC71565.1"/>
    </source>
</evidence>
<organism evidence="1">
    <name type="scientific">marine metagenome</name>
    <dbReference type="NCBI Taxonomy" id="408172"/>
    <lineage>
        <taxon>unclassified sequences</taxon>
        <taxon>metagenomes</taxon>
        <taxon>ecological metagenomes</taxon>
    </lineage>
</organism>
<gene>
    <name evidence="1" type="ORF">METZ01_LOCUS324419</name>
</gene>